<dbReference type="Pfam" id="PF00583">
    <property type="entry name" value="Acetyltransf_1"/>
    <property type="match status" value="1"/>
</dbReference>
<dbReference type="PROSITE" id="PS51186">
    <property type="entry name" value="GNAT"/>
    <property type="match status" value="1"/>
</dbReference>
<organism evidence="2 3">
    <name type="scientific">Aliicoccus persicus</name>
    <dbReference type="NCBI Taxonomy" id="930138"/>
    <lineage>
        <taxon>Bacteria</taxon>
        <taxon>Bacillati</taxon>
        <taxon>Bacillota</taxon>
        <taxon>Bacilli</taxon>
        <taxon>Bacillales</taxon>
        <taxon>Staphylococcaceae</taxon>
        <taxon>Aliicoccus</taxon>
    </lineage>
</organism>
<reference evidence="2 3" key="1">
    <citation type="submission" date="2016-10" db="EMBL/GenBank/DDBJ databases">
        <authorList>
            <person name="Varghese N."/>
            <person name="Submissions S."/>
        </authorList>
    </citation>
    <scope>NUCLEOTIDE SEQUENCE [LARGE SCALE GENOMIC DNA]</scope>
    <source>
        <strain evidence="2 3">IBRC-M10081</strain>
    </source>
</reference>
<name>A0A662Z4W9_9STAP</name>
<accession>A0A662Z4W9</accession>
<evidence type="ECO:0000313" key="2">
    <source>
        <dbReference type="EMBL" id="SEW14476.1"/>
    </source>
</evidence>
<sequence>MIQFRTIDEDNFYDVIGMELENDDFVASNVYSLAEAWLSKGDMMPYAIYNEETLVGFIMLEKNYKDGGLGILRMMIAEEHQNKGFGSKCIDHVLQNPEYREAYDFSYIYLVPENKRANFVYKRAGFYDTGEIEEGELVFRYDF</sequence>
<evidence type="ECO:0000259" key="1">
    <source>
        <dbReference type="PROSITE" id="PS51186"/>
    </source>
</evidence>
<dbReference type="RefSeq" id="WP_091476063.1">
    <property type="nucleotide sequence ID" value="NZ_FOIT01000006.1"/>
</dbReference>
<dbReference type="AlphaFoldDB" id="A0A662Z4W9"/>
<dbReference type="OrthoDB" id="9127144at2"/>
<feature type="domain" description="N-acetyltransferase" evidence="1">
    <location>
        <begin position="2"/>
        <end position="143"/>
    </location>
</feature>
<protein>
    <submittedName>
        <fullName evidence="2">Diamine N-acetyltransferase</fullName>
    </submittedName>
</protein>
<proteinExistence type="predicted"/>
<dbReference type="InterPro" id="IPR016181">
    <property type="entry name" value="Acyl_CoA_acyltransferase"/>
</dbReference>
<gene>
    <name evidence="2" type="ORF">SAMN05192557_1805</name>
</gene>
<dbReference type="CDD" id="cd04301">
    <property type="entry name" value="NAT_SF"/>
    <property type="match status" value="1"/>
</dbReference>
<dbReference type="Proteomes" id="UP000243605">
    <property type="component" value="Unassembled WGS sequence"/>
</dbReference>
<dbReference type="GO" id="GO:0016747">
    <property type="term" value="F:acyltransferase activity, transferring groups other than amino-acyl groups"/>
    <property type="evidence" value="ECO:0007669"/>
    <property type="project" value="InterPro"/>
</dbReference>
<dbReference type="Gene3D" id="3.40.630.30">
    <property type="match status" value="1"/>
</dbReference>
<keyword evidence="3" id="KW-1185">Reference proteome</keyword>
<evidence type="ECO:0000313" key="3">
    <source>
        <dbReference type="Proteomes" id="UP000243605"/>
    </source>
</evidence>
<dbReference type="SUPFAM" id="SSF55729">
    <property type="entry name" value="Acyl-CoA N-acyltransferases (Nat)"/>
    <property type="match status" value="1"/>
</dbReference>
<dbReference type="InterPro" id="IPR000182">
    <property type="entry name" value="GNAT_dom"/>
</dbReference>
<dbReference type="EMBL" id="FOIT01000006">
    <property type="protein sequence ID" value="SEW14476.1"/>
    <property type="molecule type" value="Genomic_DNA"/>
</dbReference>
<keyword evidence="2" id="KW-0808">Transferase</keyword>